<evidence type="ECO:0000313" key="3">
    <source>
        <dbReference type="Proteomes" id="UP001220256"/>
    </source>
</evidence>
<evidence type="ECO:0000313" key="2">
    <source>
        <dbReference type="EMBL" id="KAJ5264614.1"/>
    </source>
</evidence>
<feature type="compositionally biased region" description="Polar residues" evidence="1">
    <location>
        <begin position="44"/>
        <end position="62"/>
    </location>
</feature>
<reference evidence="2 3" key="1">
    <citation type="journal article" date="2023" name="IMA Fungus">
        <title>Comparative genomic study of the Penicillium genus elucidates a diverse pangenome and 15 lateral gene transfer events.</title>
        <authorList>
            <person name="Petersen C."/>
            <person name="Sorensen T."/>
            <person name="Nielsen M.R."/>
            <person name="Sondergaard T.E."/>
            <person name="Sorensen J.L."/>
            <person name="Fitzpatrick D.A."/>
            <person name="Frisvad J.C."/>
            <person name="Nielsen K.L."/>
        </authorList>
    </citation>
    <scope>NUCLEOTIDE SEQUENCE [LARGE SCALE GENOMIC DNA]</scope>
    <source>
        <strain evidence="2 3">IBT 3361</strain>
    </source>
</reference>
<dbReference type="EMBL" id="JAPVEB010000004">
    <property type="protein sequence ID" value="KAJ5264614.1"/>
    <property type="molecule type" value="Genomic_DNA"/>
</dbReference>
<protein>
    <submittedName>
        <fullName evidence="2">Uncharacterized protein</fullName>
    </submittedName>
</protein>
<name>A0ABQ8WE91_PENCH</name>
<organism evidence="2 3">
    <name type="scientific">Penicillium chrysogenum</name>
    <name type="common">Penicillium notatum</name>
    <dbReference type="NCBI Taxonomy" id="5076"/>
    <lineage>
        <taxon>Eukaryota</taxon>
        <taxon>Fungi</taxon>
        <taxon>Dikarya</taxon>
        <taxon>Ascomycota</taxon>
        <taxon>Pezizomycotina</taxon>
        <taxon>Eurotiomycetes</taxon>
        <taxon>Eurotiomycetidae</taxon>
        <taxon>Eurotiales</taxon>
        <taxon>Aspergillaceae</taxon>
        <taxon>Penicillium</taxon>
        <taxon>Penicillium chrysogenum species complex</taxon>
    </lineage>
</organism>
<proteinExistence type="predicted"/>
<feature type="region of interest" description="Disordered" evidence="1">
    <location>
        <begin position="36"/>
        <end position="68"/>
    </location>
</feature>
<gene>
    <name evidence="2" type="ORF">N7505_007407</name>
</gene>
<dbReference type="Proteomes" id="UP001220256">
    <property type="component" value="Unassembled WGS sequence"/>
</dbReference>
<sequence>MRRVSLKLAFSQTKRTSVLPNHGRLRHCSTTARMMLLDPDKPSGSLSQDPSNLNLGGSQSNIPRREFK</sequence>
<accession>A0ABQ8WE91</accession>
<evidence type="ECO:0000256" key="1">
    <source>
        <dbReference type="SAM" id="MobiDB-lite"/>
    </source>
</evidence>
<keyword evidence="3" id="KW-1185">Reference proteome</keyword>
<comment type="caution">
    <text evidence="2">The sequence shown here is derived from an EMBL/GenBank/DDBJ whole genome shotgun (WGS) entry which is preliminary data.</text>
</comment>